<feature type="transmembrane region" description="Helical" evidence="6">
    <location>
        <begin position="262"/>
        <end position="286"/>
    </location>
</feature>
<feature type="domain" description="Major facilitator superfamily (MFS) profile" evidence="7">
    <location>
        <begin position="38"/>
        <end position="406"/>
    </location>
</feature>
<dbReference type="OrthoDB" id="5296287at2759"/>
<dbReference type="InterPro" id="IPR011701">
    <property type="entry name" value="MFS"/>
</dbReference>
<dbReference type="SUPFAM" id="SSF103473">
    <property type="entry name" value="MFS general substrate transporter"/>
    <property type="match status" value="1"/>
</dbReference>
<dbReference type="InterPro" id="IPR020846">
    <property type="entry name" value="MFS_dom"/>
</dbReference>
<protein>
    <submittedName>
        <fullName evidence="8">MFS general substrate transporter</fullName>
    </submittedName>
</protein>
<evidence type="ECO:0000313" key="9">
    <source>
        <dbReference type="Proteomes" id="UP000254866"/>
    </source>
</evidence>
<dbReference type="RefSeq" id="XP_031872750.1">
    <property type="nucleotide sequence ID" value="XM_032008696.1"/>
</dbReference>
<feature type="transmembrane region" description="Helical" evidence="6">
    <location>
        <begin position="191"/>
        <end position="212"/>
    </location>
</feature>
<feature type="transmembrane region" description="Helical" evidence="6">
    <location>
        <begin position="164"/>
        <end position="185"/>
    </location>
</feature>
<keyword evidence="3 6" id="KW-0812">Transmembrane</keyword>
<feature type="transmembrane region" description="Helical" evidence="6">
    <location>
        <begin position="130"/>
        <end position="152"/>
    </location>
</feature>
<feature type="transmembrane region" description="Helical" evidence="6">
    <location>
        <begin position="105"/>
        <end position="124"/>
    </location>
</feature>
<keyword evidence="9" id="KW-1185">Reference proteome</keyword>
<comment type="similarity">
    <text evidence="2">Belongs to the major facilitator superfamily.</text>
</comment>
<evidence type="ECO:0000256" key="2">
    <source>
        <dbReference type="ARBA" id="ARBA00008335"/>
    </source>
</evidence>
<feature type="transmembrane region" description="Helical" evidence="6">
    <location>
        <begin position="374"/>
        <end position="395"/>
    </location>
</feature>
<evidence type="ECO:0000256" key="4">
    <source>
        <dbReference type="ARBA" id="ARBA00022989"/>
    </source>
</evidence>
<evidence type="ECO:0000256" key="1">
    <source>
        <dbReference type="ARBA" id="ARBA00004141"/>
    </source>
</evidence>
<organism evidence="8 9">
    <name type="scientific">Venustampulla echinocandica</name>
    <dbReference type="NCBI Taxonomy" id="2656787"/>
    <lineage>
        <taxon>Eukaryota</taxon>
        <taxon>Fungi</taxon>
        <taxon>Dikarya</taxon>
        <taxon>Ascomycota</taxon>
        <taxon>Pezizomycotina</taxon>
        <taxon>Leotiomycetes</taxon>
        <taxon>Helotiales</taxon>
        <taxon>Pleuroascaceae</taxon>
        <taxon>Venustampulla</taxon>
    </lineage>
</organism>
<evidence type="ECO:0000313" key="8">
    <source>
        <dbReference type="EMBL" id="RDL40094.1"/>
    </source>
</evidence>
<feature type="transmembrane region" description="Helical" evidence="6">
    <location>
        <begin position="346"/>
        <end position="368"/>
    </location>
</feature>
<dbReference type="STRING" id="2656787.A0A370TX33"/>
<dbReference type="EMBL" id="NPIC01000001">
    <property type="protein sequence ID" value="RDL40094.1"/>
    <property type="molecule type" value="Genomic_DNA"/>
</dbReference>
<dbReference type="PANTHER" id="PTHR23502:SF68">
    <property type="entry name" value="MULTIDRUG TRANSPORTER, PUTATIVE (AFU_ORTHOLOGUE AFUA_3G01120)-RELATED"/>
    <property type="match status" value="1"/>
</dbReference>
<dbReference type="GO" id="GO:0022857">
    <property type="term" value="F:transmembrane transporter activity"/>
    <property type="evidence" value="ECO:0007669"/>
    <property type="project" value="InterPro"/>
</dbReference>
<dbReference type="Gene3D" id="1.20.1720.10">
    <property type="entry name" value="Multidrug resistance protein D"/>
    <property type="match status" value="1"/>
</dbReference>
<accession>A0A370TX33</accession>
<feature type="transmembrane region" description="Helical" evidence="6">
    <location>
        <begin position="36"/>
        <end position="60"/>
    </location>
</feature>
<comment type="subcellular location">
    <subcellularLocation>
        <location evidence="1">Membrane</location>
        <topology evidence="1">Multi-pass membrane protein</topology>
    </subcellularLocation>
</comment>
<evidence type="ECO:0000256" key="5">
    <source>
        <dbReference type="ARBA" id="ARBA00023136"/>
    </source>
</evidence>
<proteinExistence type="inferred from homology"/>
<keyword evidence="5 6" id="KW-0472">Membrane</keyword>
<feature type="transmembrane region" description="Helical" evidence="6">
    <location>
        <begin position="72"/>
        <end position="93"/>
    </location>
</feature>
<gene>
    <name evidence="8" type="ORF">BP5553_00073</name>
</gene>
<keyword evidence="4 6" id="KW-1133">Transmembrane helix</keyword>
<sequence length="406" mass="43869">MSDREKASGAEDVDSVDFNGLDDPARAQNWNPFKKWMMIAVLALMTFISTLASTMFAPSVPSVMMEFRSKSSTLATFVVSVYVLGNAAGPLILAPLSEVYGRAPVYHATNFIYVVCTAACALSVDLPMLIVFRFLAGAMGSAVLSLGGGTITDLFVAEERGRAMAVWSLGPLLGPVVGPVAGGFIADAKGWRWIFWILTIASGVVTIAYYFFVPESYSPAILEKKASHLRKTENPNLRSKLASPLPPGLTLYRAVIRPSQMLLFSPIVTLLSVFIAVVYGQLYLLYTTITFVFEAQYHFAHRVTGLAFLGLGVGMLLGAGVFGAVSDRTLKSKARVNEGGELKPEYRLPVMVYGAILIPIGLFIYGWTAEKKSMWIIPIIGTGFVGAGMMATFVSSRSNSSSFDRA</sequence>
<reference evidence="8 9" key="1">
    <citation type="journal article" date="2018" name="IMA Fungus">
        <title>IMA Genome-F 9: Draft genome sequence of Annulohypoxylon stygium, Aspergillus mulundensis, Berkeleyomyces basicola (syn. Thielaviopsis basicola), Ceratocystis smalleyi, two Cercospora beticola strains, Coleophoma cylindrospora, Fusarium fracticaudum, Phialophora cf. hyalina, and Morchella septimelata.</title>
        <authorList>
            <person name="Wingfield B.D."/>
            <person name="Bills G.F."/>
            <person name="Dong Y."/>
            <person name="Huang W."/>
            <person name="Nel W.J."/>
            <person name="Swalarsk-Parry B.S."/>
            <person name="Vaghefi N."/>
            <person name="Wilken P.M."/>
            <person name="An Z."/>
            <person name="de Beer Z.W."/>
            <person name="De Vos L."/>
            <person name="Chen L."/>
            <person name="Duong T.A."/>
            <person name="Gao Y."/>
            <person name="Hammerbacher A."/>
            <person name="Kikkert J.R."/>
            <person name="Li Y."/>
            <person name="Li H."/>
            <person name="Li K."/>
            <person name="Li Q."/>
            <person name="Liu X."/>
            <person name="Ma X."/>
            <person name="Naidoo K."/>
            <person name="Pethybridge S.J."/>
            <person name="Sun J."/>
            <person name="Steenkamp E.T."/>
            <person name="van der Nest M.A."/>
            <person name="van Wyk S."/>
            <person name="Wingfield M.J."/>
            <person name="Xiong C."/>
            <person name="Yue Q."/>
            <person name="Zhang X."/>
        </authorList>
    </citation>
    <scope>NUCLEOTIDE SEQUENCE [LARGE SCALE GENOMIC DNA]</scope>
    <source>
        <strain evidence="8 9">BP 5553</strain>
    </source>
</reference>
<dbReference type="GO" id="GO:0016020">
    <property type="term" value="C:membrane"/>
    <property type="evidence" value="ECO:0007669"/>
    <property type="project" value="UniProtKB-SubCell"/>
</dbReference>
<dbReference type="CDD" id="cd17323">
    <property type="entry name" value="MFS_Tpo1_MDR_like"/>
    <property type="match status" value="1"/>
</dbReference>
<dbReference type="InterPro" id="IPR036259">
    <property type="entry name" value="MFS_trans_sf"/>
</dbReference>
<dbReference type="GeneID" id="43592922"/>
<evidence type="ECO:0000256" key="6">
    <source>
        <dbReference type="SAM" id="Phobius"/>
    </source>
</evidence>
<dbReference type="Pfam" id="PF07690">
    <property type="entry name" value="MFS_1"/>
    <property type="match status" value="1"/>
</dbReference>
<evidence type="ECO:0000259" key="7">
    <source>
        <dbReference type="PROSITE" id="PS50850"/>
    </source>
</evidence>
<comment type="caution">
    <text evidence="8">The sequence shown here is derived from an EMBL/GenBank/DDBJ whole genome shotgun (WGS) entry which is preliminary data.</text>
</comment>
<name>A0A370TX33_9HELO</name>
<dbReference type="Proteomes" id="UP000254866">
    <property type="component" value="Unassembled WGS sequence"/>
</dbReference>
<dbReference type="PROSITE" id="PS50850">
    <property type="entry name" value="MFS"/>
    <property type="match status" value="1"/>
</dbReference>
<evidence type="ECO:0000256" key="3">
    <source>
        <dbReference type="ARBA" id="ARBA00022692"/>
    </source>
</evidence>
<feature type="transmembrane region" description="Helical" evidence="6">
    <location>
        <begin position="306"/>
        <end position="325"/>
    </location>
</feature>
<dbReference type="AlphaFoldDB" id="A0A370TX33"/>
<dbReference type="PANTHER" id="PTHR23502">
    <property type="entry name" value="MAJOR FACILITATOR SUPERFAMILY"/>
    <property type="match status" value="1"/>
</dbReference>